<evidence type="ECO:0000313" key="2">
    <source>
        <dbReference type="EMBL" id="QCK87750.1"/>
    </source>
</evidence>
<dbReference type="OrthoDB" id="9791366at2"/>
<reference evidence="2 3" key="1">
    <citation type="submission" date="2019-04" db="EMBL/GenBank/DDBJ databases">
        <title>Phreatobacter aquaticus sp. nov.</title>
        <authorList>
            <person name="Choi A."/>
            <person name="Baek K."/>
        </authorList>
    </citation>
    <scope>NUCLEOTIDE SEQUENCE [LARGE SCALE GENOMIC DNA]</scope>
    <source>
        <strain evidence="2 3">NMCR1094</strain>
    </source>
</reference>
<dbReference type="SUPFAM" id="SSF53474">
    <property type="entry name" value="alpha/beta-Hydrolases"/>
    <property type="match status" value="1"/>
</dbReference>
<name>A0A4D7QJB3_9HYPH</name>
<accession>A0A4D7QJB3</accession>
<dbReference type="Proteomes" id="UP000298588">
    <property type="component" value="Chromosome"/>
</dbReference>
<dbReference type="InterPro" id="IPR029058">
    <property type="entry name" value="AB_hydrolase_fold"/>
</dbReference>
<dbReference type="InterPro" id="IPR050228">
    <property type="entry name" value="Carboxylesterase_BioH"/>
</dbReference>
<dbReference type="KEGG" id="paqt:E8L99_19335"/>
<protein>
    <submittedName>
        <fullName evidence="2">Alpha/beta hydrolase</fullName>
    </submittedName>
</protein>
<organism evidence="2 3">
    <name type="scientific">Phreatobacter aquaticus</name>
    <dbReference type="NCBI Taxonomy" id="2570229"/>
    <lineage>
        <taxon>Bacteria</taxon>
        <taxon>Pseudomonadati</taxon>
        <taxon>Pseudomonadota</taxon>
        <taxon>Alphaproteobacteria</taxon>
        <taxon>Hyphomicrobiales</taxon>
        <taxon>Phreatobacteraceae</taxon>
        <taxon>Phreatobacter</taxon>
    </lineage>
</organism>
<dbReference type="InterPro" id="IPR000073">
    <property type="entry name" value="AB_hydrolase_1"/>
</dbReference>
<dbReference type="PANTHER" id="PTHR43194:SF2">
    <property type="entry name" value="PEROXISOMAL MEMBRANE PROTEIN LPX1"/>
    <property type="match status" value="1"/>
</dbReference>
<evidence type="ECO:0000259" key="1">
    <source>
        <dbReference type="Pfam" id="PF12697"/>
    </source>
</evidence>
<proteinExistence type="predicted"/>
<keyword evidence="3" id="KW-1185">Reference proteome</keyword>
<keyword evidence="2" id="KW-0378">Hydrolase</keyword>
<evidence type="ECO:0000313" key="3">
    <source>
        <dbReference type="Proteomes" id="UP000298588"/>
    </source>
</evidence>
<dbReference type="EMBL" id="CP039865">
    <property type="protein sequence ID" value="QCK87750.1"/>
    <property type="molecule type" value="Genomic_DNA"/>
</dbReference>
<feature type="domain" description="AB hydrolase-1" evidence="1">
    <location>
        <begin position="38"/>
        <end position="279"/>
    </location>
</feature>
<dbReference type="Gene3D" id="3.40.50.1820">
    <property type="entry name" value="alpha/beta hydrolase"/>
    <property type="match status" value="1"/>
</dbReference>
<dbReference type="PANTHER" id="PTHR43194">
    <property type="entry name" value="HYDROLASE ALPHA/BETA FOLD FAMILY"/>
    <property type="match status" value="1"/>
</dbReference>
<dbReference type="AlphaFoldDB" id="A0A4D7QJB3"/>
<sequence>MSESAAGQGYESRFITSSDGLKLHVRVYGQPVAGRLPLLCLAGLSRNAGDFDVLARSLAATRQVICPDYRGRGQSDWDPNWQNYAVPVEVGDVLAVTTVLGIEKAVFLGTSRGGLITMVMSAVRPTLIAGAVLNDIGPVVDGTGLARIKSYLGKMPQPKSFDEAVAFIKSIGAARFPAISDEDWMRQARSMWNETEGRLVQSFDPALTKPLEAVNFDQPMPTLWPQFDGLADVPVLAIRGENSDIIAPETLDAMAERHKGLETFIVPGQGHAPMLVDQPSIERIASFVATCDSAKSA</sequence>
<gene>
    <name evidence="2" type="ORF">E8L99_19335</name>
</gene>
<dbReference type="Pfam" id="PF12697">
    <property type="entry name" value="Abhydrolase_6"/>
    <property type="match status" value="1"/>
</dbReference>
<dbReference type="GO" id="GO:0016787">
    <property type="term" value="F:hydrolase activity"/>
    <property type="evidence" value="ECO:0007669"/>
    <property type="project" value="UniProtKB-KW"/>
</dbReference>
<dbReference type="RefSeq" id="WP_137101078.1">
    <property type="nucleotide sequence ID" value="NZ_CP039865.1"/>
</dbReference>